<evidence type="ECO:0000313" key="1">
    <source>
        <dbReference type="EMBL" id="DAF47932.1"/>
    </source>
</evidence>
<proteinExistence type="predicted"/>
<sequence>MNRITYEGKQYEIPPKTIEVLKAEDACNAFHATHEEAYRAKFDYLKTVLTDEQIESMLGSADFEQVDLMEVLYIVNLIDDEYSKKTVEQLEKKLKTTFGTNGMKQFLDASKTVSSISAKK</sequence>
<evidence type="ECO:0008006" key="2">
    <source>
        <dbReference type="Google" id="ProtNLM"/>
    </source>
</evidence>
<accession>A0A8S5SA54</accession>
<reference evidence="1" key="1">
    <citation type="journal article" date="2021" name="Proc. Natl. Acad. Sci. U.S.A.">
        <title>A Catalog of Tens of Thousands of Viruses from Human Metagenomes Reveals Hidden Associations with Chronic Diseases.</title>
        <authorList>
            <person name="Tisza M.J."/>
            <person name="Buck C.B."/>
        </authorList>
    </citation>
    <scope>NUCLEOTIDE SEQUENCE</scope>
    <source>
        <strain evidence="1">Ct0D87</strain>
    </source>
</reference>
<name>A0A8S5SA54_9CAUD</name>
<protein>
    <recommendedName>
        <fullName evidence="2">Phage protein</fullName>
    </recommendedName>
</protein>
<dbReference type="EMBL" id="BK032561">
    <property type="protein sequence ID" value="DAF47932.1"/>
    <property type="molecule type" value="Genomic_DNA"/>
</dbReference>
<organism evidence="1">
    <name type="scientific">Siphoviridae sp. ct0D87</name>
    <dbReference type="NCBI Taxonomy" id="2827760"/>
    <lineage>
        <taxon>Viruses</taxon>
        <taxon>Duplodnaviria</taxon>
        <taxon>Heunggongvirae</taxon>
        <taxon>Uroviricota</taxon>
        <taxon>Caudoviricetes</taxon>
    </lineage>
</organism>